<reference evidence="2 3" key="1">
    <citation type="submission" date="2024-02" db="EMBL/GenBank/DDBJ databases">
        <title>de novo genome assembly of Solanum bulbocastanum strain 11H21.</title>
        <authorList>
            <person name="Hosaka A.J."/>
        </authorList>
    </citation>
    <scope>NUCLEOTIDE SEQUENCE [LARGE SCALE GENOMIC DNA]</scope>
    <source>
        <tissue evidence="2">Young leaves</tissue>
    </source>
</reference>
<sequence>MNVQHVPTMSANLIFVALLNKAKVKVSFEFKKIILTKNNVFVIKDYCNQGLFVLNVCNVVNKKASTSAYMIESISLWHARLGHINFSYIKNMQLLGLISDLDSNNINKCEICAEAKTTKKSCFSVSRGNELLSLIDTDVGGFKTNND</sequence>
<evidence type="ECO:0000313" key="3">
    <source>
        <dbReference type="Proteomes" id="UP001371456"/>
    </source>
</evidence>
<evidence type="ECO:0000313" key="2">
    <source>
        <dbReference type="EMBL" id="KAK6785962.1"/>
    </source>
</evidence>
<proteinExistence type="predicted"/>
<feature type="domain" description="GAG-pre-integrase" evidence="1">
    <location>
        <begin position="50"/>
        <end position="116"/>
    </location>
</feature>
<dbReference type="EMBL" id="JBANQN010000006">
    <property type="protein sequence ID" value="KAK6785962.1"/>
    <property type="molecule type" value="Genomic_DNA"/>
</dbReference>
<evidence type="ECO:0000259" key="1">
    <source>
        <dbReference type="Pfam" id="PF13976"/>
    </source>
</evidence>
<comment type="caution">
    <text evidence="2">The sequence shown here is derived from an EMBL/GenBank/DDBJ whole genome shotgun (WGS) entry which is preliminary data.</text>
</comment>
<keyword evidence="3" id="KW-1185">Reference proteome</keyword>
<protein>
    <recommendedName>
        <fullName evidence="1">GAG-pre-integrase domain-containing protein</fullName>
    </recommendedName>
</protein>
<name>A0AAN8TJ38_SOLBU</name>
<accession>A0AAN8TJ38</accession>
<organism evidence="2 3">
    <name type="scientific">Solanum bulbocastanum</name>
    <name type="common">Wild potato</name>
    <dbReference type="NCBI Taxonomy" id="147425"/>
    <lineage>
        <taxon>Eukaryota</taxon>
        <taxon>Viridiplantae</taxon>
        <taxon>Streptophyta</taxon>
        <taxon>Embryophyta</taxon>
        <taxon>Tracheophyta</taxon>
        <taxon>Spermatophyta</taxon>
        <taxon>Magnoliopsida</taxon>
        <taxon>eudicotyledons</taxon>
        <taxon>Gunneridae</taxon>
        <taxon>Pentapetalae</taxon>
        <taxon>asterids</taxon>
        <taxon>lamiids</taxon>
        <taxon>Solanales</taxon>
        <taxon>Solanaceae</taxon>
        <taxon>Solanoideae</taxon>
        <taxon>Solaneae</taxon>
        <taxon>Solanum</taxon>
    </lineage>
</organism>
<dbReference type="Pfam" id="PF13976">
    <property type="entry name" value="gag_pre-integrs"/>
    <property type="match status" value="1"/>
</dbReference>
<dbReference type="AlphaFoldDB" id="A0AAN8TJ38"/>
<gene>
    <name evidence="2" type="ORF">RDI58_014487</name>
</gene>
<dbReference type="InterPro" id="IPR025724">
    <property type="entry name" value="GAG-pre-integrase_dom"/>
</dbReference>
<dbReference type="Proteomes" id="UP001371456">
    <property type="component" value="Unassembled WGS sequence"/>
</dbReference>